<dbReference type="Proteomes" id="UP000026915">
    <property type="component" value="Chromosome 7"/>
</dbReference>
<dbReference type="EMBL" id="CM001885">
    <property type="protein sequence ID" value="EOY14019.1"/>
    <property type="molecule type" value="Genomic_DNA"/>
</dbReference>
<feature type="compositionally biased region" description="Basic and acidic residues" evidence="1">
    <location>
        <begin position="1"/>
        <end position="10"/>
    </location>
</feature>
<proteinExistence type="predicted"/>
<name>A0A061FHR4_THECC</name>
<dbReference type="AlphaFoldDB" id="A0A061FHR4"/>
<feature type="compositionally biased region" description="Polar residues" evidence="1">
    <location>
        <begin position="14"/>
        <end position="23"/>
    </location>
</feature>
<organism evidence="2 3">
    <name type="scientific">Theobroma cacao</name>
    <name type="common">Cacao</name>
    <name type="synonym">Cocoa</name>
    <dbReference type="NCBI Taxonomy" id="3641"/>
    <lineage>
        <taxon>Eukaryota</taxon>
        <taxon>Viridiplantae</taxon>
        <taxon>Streptophyta</taxon>
        <taxon>Embryophyta</taxon>
        <taxon>Tracheophyta</taxon>
        <taxon>Spermatophyta</taxon>
        <taxon>Magnoliopsida</taxon>
        <taxon>eudicotyledons</taxon>
        <taxon>Gunneridae</taxon>
        <taxon>Pentapetalae</taxon>
        <taxon>rosids</taxon>
        <taxon>malvids</taxon>
        <taxon>Malvales</taxon>
        <taxon>Malvaceae</taxon>
        <taxon>Byttnerioideae</taxon>
        <taxon>Theobroma</taxon>
    </lineage>
</organism>
<dbReference type="InParanoid" id="A0A061FHR4"/>
<protein>
    <submittedName>
        <fullName evidence="2">Uncharacterized protein</fullName>
    </submittedName>
</protein>
<gene>
    <name evidence="2" type="ORF">TCM_033034</name>
</gene>
<evidence type="ECO:0000256" key="1">
    <source>
        <dbReference type="SAM" id="MobiDB-lite"/>
    </source>
</evidence>
<evidence type="ECO:0000313" key="3">
    <source>
        <dbReference type="Proteomes" id="UP000026915"/>
    </source>
</evidence>
<accession>A0A061FHR4</accession>
<feature type="compositionally biased region" description="Polar residues" evidence="1">
    <location>
        <begin position="88"/>
        <end position="97"/>
    </location>
</feature>
<feature type="compositionally biased region" description="Basic and acidic residues" evidence="1">
    <location>
        <begin position="71"/>
        <end position="87"/>
    </location>
</feature>
<keyword evidence="3" id="KW-1185">Reference proteome</keyword>
<feature type="region of interest" description="Disordered" evidence="1">
    <location>
        <begin position="1"/>
        <end position="97"/>
    </location>
</feature>
<dbReference type="Gramene" id="EOY14019">
    <property type="protein sequence ID" value="EOY14019"/>
    <property type="gene ID" value="TCM_033034"/>
</dbReference>
<dbReference type="HOGENOM" id="CLU_1941899_0_0_1"/>
<evidence type="ECO:0000313" key="2">
    <source>
        <dbReference type="EMBL" id="EOY14019.1"/>
    </source>
</evidence>
<sequence length="130" mass="14112">MADCSRHEADGNLANLQSQQPTAQVAERSLHEEGEQLPVSANNRETWDVTAPGGAEQTLASAAGTTAARHGQRDLTRESTGSKKKDLSTSMSADGTSIQDFLQEEKVENYFMQPEVWAVTSEHGKGQQRP</sequence>
<reference evidence="2 3" key="1">
    <citation type="journal article" date="2013" name="Genome Biol.">
        <title>The genome sequence of the most widely cultivated cacao type and its use to identify candidate genes regulating pod color.</title>
        <authorList>
            <person name="Motamayor J.C."/>
            <person name="Mockaitis K."/>
            <person name="Schmutz J."/>
            <person name="Haiminen N."/>
            <person name="Iii D.L."/>
            <person name="Cornejo O."/>
            <person name="Findley S.D."/>
            <person name="Zheng P."/>
            <person name="Utro F."/>
            <person name="Royaert S."/>
            <person name="Saski C."/>
            <person name="Jenkins J."/>
            <person name="Podicheti R."/>
            <person name="Zhao M."/>
            <person name="Scheffler B.E."/>
            <person name="Stack J.C."/>
            <person name="Feltus F.A."/>
            <person name="Mustiga G.M."/>
            <person name="Amores F."/>
            <person name="Phillips W."/>
            <person name="Marelli J.P."/>
            <person name="May G.D."/>
            <person name="Shapiro H."/>
            <person name="Ma J."/>
            <person name="Bustamante C.D."/>
            <person name="Schnell R.J."/>
            <person name="Main D."/>
            <person name="Gilbert D."/>
            <person name="Parida L."/>
            <person name="Kuhn D.N."/>
        </authorList>
    </citation>
    <scope>NUCLEOTIDE SEQUENCE [LARGE SCALE GENOMIC DNA]</scope>
    <source>
        <strain evidence="3">cv. Matina 1-6</strain>
    </source>
</reference>